<comment type="subcellular location">
    <subcellularLocation>
        <location evidence="1 7">Cell membrane</location>
        <topology evidence="1 7">Multi-pass membrane protein</topology>
    </subcellularLocation>
</comment>
<dbReference type="CDD" id="cd06261">
    <property type="entry name" value="TM_PBP2"/>
    <property type="match status" value="1"/>
</dbReference>
<evidence type="ECO:0000313" key="10">
    <source>
        <dbReference type="Proteomes" id="UP000197065"/>
    </source>
</evidence>
<name>A0A212RNE6_9PROT</name>
<dbReference type="PANTHER" id="PTHR32243:SF18">
    <property type="entry name" value="INNER MEMBRANE ABC TRANSPORTER PERMEASE PROTEIN YCJP"/>
    <property type="match status" value="1"/>
</dbReference>
<dbReference type="PROSITE" id="PS50928">
    <property type="entry name" value="ABC_TM1"/>
    <property type="match status" value="1"/>
</dbReference>
<feature type="transmembrane region" description="Helical" evidence="7">
    <location>
        <begin position="12"/>
        <end position="32"/>
    </location>
</feature>
<evidence type="ECO:0000256" key="3">
    <source>
        <dbReference type="ARBA" id="ARBA00022475"/>
    </source>
</evidence>
<dbReference type="GO" id="GO:0055085">
    <property type="term" value="P:transmembrane transport"/>
    <property type="evidence" value="ECO:0007669"/>
    <property type="project" value="InterPro"/>
</dbReference>
<dbReference type="SUPFAM" id="SSF161098">
    <property type="entry name" value="MetI-like"/>
    <property type="match status" value="1"/>
</dbReference>
<dbReference type="AlphaFoldDB" id="A0A212RNE6"/>
<dbReference type="Pfam" id="PF00528">
    <property type="entry name" value="BPD_transp_1"/>
    <property type="match status" value="1"/>
</dbReference>
<dbReference type="EMBL" id="FYEH01000011">
    <property type="protein sequence ID" value="SNB74051.1"/>
    <property type="molecule type" value="Genomic_DNA"/>
</dbReference>
<feature type="transmembrane region" description="Helical" evidence="7">
    <location>
        <begin position="138"/>
        <end position="157"/>
    </location>
</feature>
<dbReference type="PANTHER" id="PTHR32243">
    <property type="entry name" value="MALTOSE TRANSPORT SYSTEM PERMEASE-RELATED"/>
    <property type="match status" value="1"/>
</dbReference>
<evidence type="ECO:0000259" key="8">
    <source>
        <dbReference type="PROSITE" id="PS50928"/>
    </source>
</evidence>
<keyword evidence="6 7" id="KW-0472">Membrane</keyword>
<proteinExistence type="inferred from homology"/>
<keyword evidence="4 7" id="KW-0812">Transmembrane</keyword>
<protein>
    <submittedName>
        <fullName evidence="9">Carbohydrate ABC transporter membrane protein 2, CUT1 family</fullName>
    </submittedName>
</protein>
<feature type="transmembrane region" description="Helical" evidence="7">
    <location>
        <begin position="104"/>
        <end position="126"/>
    </location>
</feature>
<keyword evidence="10" id="KW-1185">Reference proteome</keyword>
<evidence type="ECO:0000256" key="5">
    <source>
        <dbReference type="ARBA" id="ARBA00022989"/>
    </source>
</evidence>
<keyword evidence="3" id="KW-1003">Cell membrane</keyword>
<feature type="transmembrane region" description="Helical" evidence="7">
    <location>
        <begin position="240"/>
        <end position="261"/>
    </location>
</feature>
<dbReference type="Gene3D" id="1.10.3720.10">
    <property type="entry name" value="MetI-like"/>
    <property type="match status" value="1"/>
</dbReference>
<evidence type="ECO:0000256" key="7">
    <source>
        <dbReference type="RuleBase" id="RU363032"/>
    </source>
</evidence>
<evidence type="ECO:0000256" key="6">
    <source>
        <dbReference type="ARBA" id="ARBA00023136"/>
    </source>
</evidence>
<evidence type="ECO:0000256" key="4">
    <source>
        <dbReference type="ARBA" id="ARBA00022692"/>
    </source>
</evidence>
<evidence type="ECO:0000256" key="2">
    <source>
        <dbReference type="ARBA" id="ARBA00022448"/>
    </source>
</evidence>
<reference evidence="9 10" key="1">
    <citation type="submission" date="2017-06" db="EMBL/GenBank/DDBJ databases">
        <authorList>
            <person name="Kim H.J."/>
            <person name="Triplett B.A."/>
        </authorList>
    </citation>
    <scope>NUCLEOTIDE SEQUENCE [LARGE SCALE GENOMIC DNA]</scope>
    <source>
        <strain evidence="9 10">B29T1</strain>
    </source>
</reference>
<sequence>MTSRRALRFAILYFFAFLLFLFTVAPVAWLVIMSVSPASDLVTVPLRWWPSSLDLTRYASVLLEDGLFLAALRNSVIAAGLGTLLAMAVAIPAAYAFARRRAPIAILFLILGTFMIPPIVYVLPLYETLGGVGLLDTRTGLVIVYTAFLLPYAVWLAKSAIDALPVATEEAAMLDGAGTLTILVRIILPTARPALMATALLSFLTAWDEFFYALILTGSTKAKTLPVAIADFASGRVTDYGMVSTVGVLAAILPIVLALLFQRSLIAGLSAGSVKG</sequence>
<feature type="transmembrane region" description="Helical" evidence="7">
    <location>
        <begin position="76"/>
        <end position="97"/>
    </location>
</feature>
<dbReference type="Proteomes" id="UP000197065">
    <property type="component" value="Unassembled WGS sequence"/>
</dbReference>
<organism evidence="9 10">
    <name type="scientific">Arboricoccus pini</name>
    <dbReference type="NCBI Taxonomy" id="1963835"/>
    <lineage>
        <taxon>Bacteria</taxon>
        <taxon>Pseudomonadati</taxon>
        <taxon>Pseudomonadota</taxon>
        <taxon>Alphaproteobacteria</taxon>
        <taxon>Geminicoccales</taxon>
        <taxon>Geminicoccaceae</taxon>
        <taxon>Arboricoccus</taxon>
    </lineage>
</organism>
<dbReference type="InterPro" id="IPR000515">
    <property type="entry name" value="MetI-like"/>
</dbReference>
<evidence type="ECO:0000256" key="1">
    <source>
        <dbReference type="ARBA" id="ARBA00004651"/>
    </source>
</evidence>
<keyword evidence="2 7" id="KW-0813">Transport</keyword>
<gene>
    <name evidence="9" type="ORF">SAMN07250955_11166</name>
</gene>
<dbReference type="InterPro" id="IPR050901">
    <property type="entry name" value="BP-dep_ABC_trans_perm"/>
</dbReference>
<comment type="similarity">
    <text evidence="7">Belongs to the binding-protein-dependent transport system permease family.</text>
</comment>
<accession>A0A212RNE6</accession>
<feature type="domain" description="ABC transmembrane type-1" evidence="8">
    <location>
        <begin position="72"/>
        <end position="261"/>
    </location>
</feature>
<keyword evidence="5 7" id="KW-1133">Transmembrane helix</keyword>
<dbReference type="InterPro" id="IPR035906">
    <property type="entry name" value="MetI-like_sf"/>
</dbReference>
<evidence type="ECO:0000313" key="9">
    <source>
        <dbReference type="EMBL" id="SNB74051.1"/>
    </source>
</evidence>
<dbReference type="GO" id="GO:0005886">
    <property type="term" value="C:plasma membrane"/>
    <property type="evidence" value="ECO:0007669"/>
    <property type="project" value="UniProtKB-SubCell"/>
</dbReference>
<dbReference type="RefSeq" id="WP_207762111.1">
    <property type="nucleotide sequence ID" value="NZ_FYEH01000011.1"/>
</dbReference>